<proteinExistence type="predicted"/>
<evidence type="ECO:0000259" key="1">
    <source>
        <dbReference type="PROSITE" id="PS50057"/>
    </source>
</evidence>
<dbReference type="AlphaFoldDB" id="A0A838WI29"/>
<dbReference type="InterPro" id="IPR000299">
    <property type="entry name" value="FERM_domain"/>
</dbReference>
<dbReference type="PROSITE" id="PS50057">
    <property type="entry name" value="FERM_3"/>
    <property type="match status" value="1"/>
</dbReference>
<comment type="caution">
    <text evidence="2">The sequence shown here is derived from an EMBL/GenBank/DDBJ whole genome shotgun (WGS) entry which is preliminary data.</text>
</comment>
<accession>A0A838WI29</accession>
<dbReference type="Proteomes" id="UP000538075">
    <property type="component" value="Unassembled WGS sequence"/>
</dbReference>
<evidence type="ECO:0000313" key="3">
    <source>
        <dbReference type="Proteomes" id="UP000538075"/>
    </source>
</evidence>
<name>A0A838WI29_9CYAN</name>
<feature type="domain" description="FERM" evidence="1">
    <location>
        <begin position="1"/>
        <end position="67"/>
    </location>
</feature>
<sequence>MNATNYDEDIVAWANQQAKFIRSRQFHILLRKINPWQLVFFLSFLVSRDIPQDRIHLAYLYCHVQKS</sequence>
<organism evidence="2 3">
    <name type="scientific">Cylindrospermopsis raciborskii CS-506_A</name>
    <dbReference type="NCBI Taxonomy" id="2585140"/>
    <lineage>
        <taxon>Bacteria</taxon>
        <taxon>Bacillati</taxon>
        <taxon>Cyanobacteriota</taxon>
        <taxon>Cyanophyceae</taxon>
        <taxon>Nostocales</taxon>
        <taxon>Aphanizomenonaceae</taxon>
        <taxon>Cylindrospermopsis</taxon>
    </lineage>
</organism>
<dbReference type="EMBL" id="VDFG01000864">
    <property type="protein sequence ID" value="MBA4466378.1"/>
    <property type="molecule type" value="Genomic_DNA"/>
</dbReference>
<protein>
    <recommendedName>
        <fullName evidence="1">FERM domain-containing protein</fullName>
    </recommendedName>
</protein>
<evidence type="ECO:0000313" key="2">
    <source>
        <dbReference type="EMBL" id="MBA4466378.1"/>
    </source>
</evidence>
<gene>
    <name evidence="2" type="ORF">FHK98_12955</name>
</gene>
<reference evidence="2 3" key="1">
    <citation type="journal article" date="2020" name="J. Appl. Phycol.">
        <title>Morphological changes and genome evolution in Raphidiopsis raciborskii CS-506 after 23 years in culture.</title>
        <authorList>
            <person name="Willis A."/>
            <person name="Bent S.J."/>
            <person name="Jameson I.D."/>
        </authorList>
    </citation>
    <scope>NUCLEOTIDE SEQUENCE [LARGE SCALE GENOMIC DNA]</scope>
    <source>
        <strain evidence="2 3">CS-506_A</strain>
    </source>
</reference>